<evidence type="ECO:0000256" key="7">
    <source>
        <dbReference type="ARBA" id="ARBA00047625"/>
    </source>
</evidence>
<dbReference type="GO" id="GO:0019450">
    <property type="term" value="P:L-cysteine catabolic process to pyruvate"/>
    <property type="evidence" value="ECO:0007669"/>
    <property type="project" value="TreeGrafter"/>
</dbReference>
<dbReference type="InterPro" id="IPR054542">
    <property type="entry name" value="Cys_met_metab_PP"/>
</dbReference>
<dbReference type="GO" id="GO:0047804">
    <property type="term" value="F:cysteine-S-conjugate beta-lyase activity"/>
    <property type="evidence" value="ECO:0007669"/>
    <property type="project" value="UniProtKB-EC"/>
</dbReference>
<evidence type="ECO:0000256" key="6">
    <source>
        <dbReference type="ARBA" id="ARBA00047517"/>
    </source>
</evidence>
<comment type="catalytic activity">
    <reaction evidence="7">
        <text>an S-substituted L-cysteine + H2O = a thiol + pyruvate + NH4(+)</text>
        <dbReference type="Rhea" id="RHEA:18121"/>
        <dbReference type="ChEBI" id="CHEBI:15361"/>
        <dbReference type="ChEBI" id="CHEBI:15377"/>
        <dbReference type="ChEBI" id="CHEBI:28938"/>
        <dbReference type="ChEBI" id="CHEBI:29256"/>
        <dbReference type="ChEBI" id="CHEBI:58717"/>
        <dbReference type="EC" id="4.4.1.13"/>
    </reaction>
</comment>
<dbReference type="PIRSF" id="PIRSF001434">
    <property type="entry name" value="CGS"/>
    <property type="match status" value="1"/>
</dbReference>
<dbReference type="Gene3D" id="3.90.1150.10">
    <property type="entry name" value="Aspartate Aminotransferase, domain 1"/>
    <property type="match status" value="1"/>
</dbReference>
<evidence type="ECO:0000256" key="2">
    <source>
        <dbReference type="ARBA" id="ARBA00009077"/>
    </source>
</evidence>
<organism evidence="10 11">
    <name type="scientific">Pseudotabrizicola alkalilacus</name>
    <dbReference type="NCBI Taxonomy" id="2305252"/>
    <lineage>
        <taxon>Bacteria</taxon>
        <taxon>Pseudomonadati</taxon>
        <taxon>Pseudomonadota</taxon>
        <taxon>Alphaproteobacteria</taxon>
        <taxon>Rhodobacterales</taxon>
        <taxon>Paracoccaceae</taxon>
        <taxon>Pseudotabrizicola</taxon>
    </lineage>
</organism>
<dbReference type="InterPro" id="IPR000277">
    <property type="entry name" value="Cys/Met-Metab_PyrdxlP-dep_enz"/>
</dbReference>
<evidence type="ECO:0000256" key="1">
    <source>
        <dbReference type="ARBA" id="ARBA00001933"/>
    </source>
</evidence>
<keyword evidence="11" id="KW-1185">Reference proteome</keyword>
<dbReference type="SUPFAM" id="SSF53383">
    <property type="entry name" value="PLP-dependent transferases"/>
    <property type="match status" value="1"/>
</dbReference>
<dbReference type="InterPro" id="IPR015421">
    <property type="entry name" value="PyrdxlP-dep_Trfase_major"/>
</dbReference>
<dbReference type="NCBIfam" id="TIGR01324">
    <property type="entry name" value="cysta_beta_ly_B"/>
    <property type="match status" value="1"/>
</dbReference>
<dbReference type="InterPro" id="IPR015424">
    <property type="entry name" value="PyrdxlP-dep_Trfase"/>
</dbReference>
<dbReference type="InterPro" id="IPR015422">
    <property type="entry name" value="PyrdxlP-dep_Trfase_small"/>
</dbReference>
<evidence type="ECO:0000313" key="10">
    <source>
        <dbReference type="EMBL" id="RGP35395.1"/>
    </source>
</evidence>
<dbReference type="PANTHER" id="PTHR43500">
    <property type="entry name" value="CYSTATHIONINE BETA-LYASE-RELATED"/>
    <property type="match status" value="1"/>
</dbReference>
<sequence length="391" mass="42418">MTDSLLGRDTVLSHCGRHPAAHSGTVNTPVYRASTILFPTLAALDAKEGARLRYGRRGTPSTHALEDAICALESADRALAMPSGVSAISVVLMTYAEPGAHFLVVDSSYGPTRKFCNQLLQKFGVETTYYDPTKGAEIEALIRPETKLIWMESPGSQTFEVQDVAAITAVARRHGVTTAIDNTWSGGYFFQPLKLGVDISIQAGTKYISGHSDLMLGTLACTEASYEALRETYLRFGLCVGADDAFLALRGLRTMAVRMQQHNASGLEIGHWLKDQPEVLQVMHPGLPSDPYHALFAKQFSGSSGLFGFVIAETDRTNLAKMFDGFTLFGMGSSWGGYESLMTPSNPAVYRSASTWNPGGQTVRIHVGLEDPKDLMNEIRAGFDRLQPAIA</sequence>
<comment type="caution">
    <text evidence="10">The sequence shown here is derived from an EMBL/GenBank/DDBJ whole genome shotgun (WGS) entry which is preliminary data.</text>
</comment>
<dbReference type="Pfam" id="PF01053">
    <property type="entry name" value="Cys_Met_Meta_PP"/>
    <property type="match status" value="1"/>
</dbReference>
<gene>
    <name evidence="10" type="primary">metC</name>
    <name evidence="10" type="ORF">D1012_20125</name>
</gene>
<evidence type="ECO:0000256" key="5">
    <source>
        <dbReference type="ARBA" id="ARBA00046315"/>
    </source>
</evidence>
<keyword evidence="3 8" id="KW-0663">Pyridoxal phosphate</keyword>
<dbReference type="AlphaFoldDB" id="A0A411YXD6"/>
<comment type="catalytic activity">
    <reaction evidence="6">
        <text>L,L-cystathionine + H2O = L-homocysteine + pyruvate + NH4(+)</text>
        <dbReference type="Rhea" id="RHEA:13965"/>
        <dbReference type="ChEBI" id="CHEBI:15361"/>
        <dbReference type="ChEBI" id="CHEBI:15377"/>
        <dbReference type="ChEBI" id="CHEBI:28938"/>
        <dbReference type="ChEBI" id="CHEBI:58161"/>
        <dbReference type="ChEBI" id="CHEBI:58199"/>
    </reaction>
</comment>
<evidence type="ECO:0000256" key="3">
    <source>
        <dbReference type="ARBA" id="ARBA00022898"/>
    </source>
</evidence>
<comment type="similarity">
    <text evidence="2 9">Belongs to the trans-sulfuration enzymes family.</text>
</comment>
<name>A0A411YXD6_9RHOB</name>
<evidence type="ECO:0000313" key="11">
    <source>
        <dbReference type="Proteomes" id="UP000284547"/>
    </source>
</evidence>
<dbReference type="PROSITE" id="PS00868">
    <property type="entry name" value="CYS_MET_METAB_PP"/>
    <property type="match status" value="1"/>
</dbReference>
<dbReference type="FunFam" id="3.40.640.10:FF:000046">
    <property type="entry name" value="Cystathionine gamma-lyase"/>
    <property type="match status" value="1"/>
</dbReference>
<dbReference type="PANTHER" id="PTHR43500:SF1">
    <property type="entry name" value="CYSTATHIONINE BETA-LYASE-RELATED"/>
    <property type="match status" value="1"/>
</dbReference>
<feature type="modified residue" description="N6-(pyridoxal phosphate)lysine" evidence="8">
    <location>
        <position position="206"/>
    </location>
</feature>
<keyword evidence="4 10" id="KW-0456">Lyase</keyword>
<dbReference type="EC" id="4.4.1.8" evidence="10"/>
<dbReference type="RefSeq" id="WP_118155913.1">
    <property type="nucleotide sequence ID" value="NZ_QWEY01000016.1"/>
</dbReference>
<proteinExistence type="inferred from homology"/>
<comment type="pathway">
    <text evidence="5">Amino-acid biosynthesis; L-methionine biosynthesis via de novo pathway; L-homocysteine from L-cystathionine: step 1/1.</text>
</comment>
<dbReference type="CDD" id="cd00614">
    <property type="entry name" value="CGS_like"/>
    <property type="match status" value="1"/>
</dbReference>
<reference evidence="10 11" key="1">
    <citation type="submission" date="2018-08" db="EMBL/GenBank/DDBJ databases">
        <title>Flavobacterium tibetense sp. nov., isolated from a wetland YonghuCo on Tibetan Plateau.</title>
        <authorList>
            <person name="Phurbu D."/>
            <person name="Lu H."/>
            <person name="Xing P."/>
        </authorList>
    </citation>
    <scope>NUCLEOTIDE SEQUENCE [LARGE SCALE GENOMIC DNA]</scope>
    <source>
        <strain evidence="10 11">DJC</strain>
    </source>
</reference>
<dbReference type="Proteomes" id="UP000284547">
    <property type="component" value="Unassembled WGS sequence"/>
</dbReference>
<dbReference type="GO" id="GO:0030170">
    <property type="term" value="F:pyridoxal phosphate binding"/>
    <property type="evidence" value="ECO:0007669"/>
    <property type="project" value="InterPro"/>
</dbReference>
<dbReference type="EMBL" id="QWEY01000016">
    <property type="protein sequence ID" value="RGP35395.1"/>
    <property type="molecule type" value="Genomic_DNA"/>
</dbReference>
<accession>A0A411YXD6</accession>
<protein>
    <submittedName>
        <fullName evidence="10">Cystathionine beta-lyase</fullName>
        <ecNumber evidence="10">4.4.1.8</ecNumber>
    </submittedName>
</protein>
<dbReference type="GO" id="GO:0019346">
    <property type="term" value="P:transsulfuration"/>
    <property type="evidence" value="ECO:0007669"/>
    <property type="project" value="InterPro"/>
</dbReference>
<dbReference type="InterPro" id="IPR006233">
    <property type="entry name" value="Cys_b_lyase_bac"/>
</dbReference>
<evidence type="ECO:0000256" key="9">
    <source>
        <dbReference type="RuleBase" id="RU362118"/>
    </source>
</evidence>
<dbReference type="Gene3D" id="3.40.640.10">
    <property type="entry name" value="Type I PLP-dependent aspartate aminotransferase-like (Major domain)"/>
    <property type="match status" value="1"/>
</dbReference>
<dbReference type="OrthoDB" id="9805807at2"/>
<evidence type="ECO:0000256" key="4">
    <source>
        <dbReference type="ARBA" id="ARBA00023239"/>
    </source>
</evidence>
<evidence type="ECO:0000256" key="8">
    <source>
        <dbReference type="PIRSR" id="PIRSR001434-2"/>
    </source>
</evidence>
<comment type="cofactor">
    <cofactor evidence="1 9">
        <name>pyridoxal 5'-phosphate</name>
        <dbReference type="ChEBI" id="CHEBI:597326"/>
    </cofactor>
</comment>